<keyword evidence="2" id="KW-1185">Reference proteome</keyword>
<dbReference type="Proteomes" id="UP001500067">
    <property type="component" value="Unassembled WGS sequence"/>
</dbReference>
<accession>A0ABP8NGR3</accession>
<evidence type="ECO:0000313" key="1">
    <source>
        <dbReference type="EMBL" id="GAA4465171.1"/>
    </source>
</evidence>
<dbReference type="EMBL" id="BAABFA010000010">
    <property type="protein sequence ID" value="GAA4465171.1"/>
    <property type="molecule type" value="Genomic_DNA"/>
</dbReference>
<organism evidence="1 2">
    <name type="scientific">Nemorincola caseinilytica</name>
    <dbReference type="NCBI Taxonomy" id="2054315"/>
    <lineage>
        <taxon>Bacteria</taxon>
        <taxon>Pseudomonadati</taxon>
        <taxon>Bacteroidota</taxon>
        <taxon>Chitinophagia</taxon>
        <taxon>Chitinophagales</taxon>
        <taxon>Chitinophagaceae</taxon>
        <taxon>Nemorincola</taxon>
    </lineage>
</organism>
<protein>
    <recommendedName>
        <fullName evidence="3">DUF935 family protein</fullName>
    </recommendedName>
</protein>
<dbReference type="InterPro" id="IPR009279">
    <property type="entry name" value="Portal_Mu"/>
</dbReference>
<dbReference type="RefSeq" id="WP_345081520.1">
    <property type="nucleotide sequence ID" value="NZ_BAABFA010000010.1"/>
</dbReference>
<proteinExistence type="predicted"/>
<gene>
    <name evidence="1" type="ORF">GCM10023093_16880</name>
</gene>
<name>A0ABP8NGR3_9BACT</name>
<evidence type="ECO:0000313" key="2">
    <source>
        <dbReference type="Proteomes" id="UP001500067"/>
    </source>
</evidence>
<dbReference type="Pfam" id="PF06074">
    <property type="entry name" value="Portal_Mu"/>
    <property type="match status" value="1"/>
</dbReference>
<sequence length="420" mass="47220">MITETKGKRYTKDSLVMNDIRITQVSRNKKSIAEWRYAHRAAESATNPDRTRLYDIYDDILLDGHLSGIIDKRISAVLNKRLHYLDAGGERIDGMDAIISSAPFRHVLRLIIEAKLWGLSGIEFLPGSRLQVAAIPRKHIKPERGIISYQQNDAGEGFSYHNEPSLFIVDNGDLGLLLRCAPYVIYKRDAMADWANYIECFGQPVRVIKYDAYDEQTRIELKQVLEESGSSLALMIPKQADFEMKDGKWSNGDGRLQAGFKKALDDELSVLVLGNTETTSNSGTGSQAKSMVHLSQQQELTRADIVYATNILNDERMHTILRSYDLPVTEGGRFTFGQELDTEHLRERIAIDKEVAAIVPVSNDYFYDTYGIPRPSQPDAPTRPLTHAHIPASPLTTAHNIAPAQELSVLQRILKRIGLK</sequence>
<evidence type="ECO:0008006" key="3">
    <source>
        <dbReference type="Google" id="ProtNLM"/>
    </source>
</evidence>
<reference evidence="2" key="1">
    <citation type="journal article" date="2019" name="Int. J. Syst. Evol. Microbiol.">
        <title>The Global Catalogue of Microorganisms (GCM) 10K type strain sequencing project: providing services to taxonomists for standard genome sequencing and annotation.</title>
        <authorList>
            <consortium name="The Broad Institute Genomics Platform"/>
            <consortium name="The Broad Institute Genome Sequencing Center for Infectious Disease"/>
            <person name="Wu L."/>
            <person name="Ma J."/>
        </authorList>
    </citation>
    <scope>NUCLEOTIDE SEQUENCE [LARGE SCALE GENOMIC DNA]</scope>
    <source>
        <strain evidence="2">JCM 32105</strain>
    </source>
</reference>
<comment type="caution">
    <text evidence="1">The sequence shown here is derived from an EMBL/GenBank/DDBJ whole genome shotgun (WGS) entry which is preliminary data.</text>
</comment>